<accession>A0A0N9HZI8</accession>
<name>A0A0N9HZI8_9PSEU</name>
<reference evidence="2 3" key="1">
    <citation type="submission" date="2015-07" db="EMBL/GenBank/DDBJ databases">
        <title>Genome sequencing of Kibdelosporangium phytohabitans.</title>
        <authorList>
            <person name="Qin S."/>
            <person name="Xing K."/>
        </authorList>
    </citation>
    <scope>NUCLEOTIDE SEQUENCE [LARGE SCALE GENOMIC DNA]</scope>
    <source>
        <strain evidence="2 3">KLBMP1111</strain>
    </source>
</reference>
<dbReference type="EMBL" id="CP012752">
    <property type="protein sequence ID" value="ALG09149.1"/>
    <property type="molecule type" value="Genomic_DNA"/>
</dbReference>
<protein>
    <submittedName>
        <fullName evidence="2">Uncharacterized protein</fullName>
    </submittedName>
</protein>
<gene>
    <name evidence="2" type="ORF">AOZ06_21535</name>
</gene>
<feature type="region of interest" description="Disordered" evidence="1">
    <location>
        <begin position="139"/>
        <end position="168"/>
    </location>
</feature>
<dbReference type="Proteomes" id="UP000063699">
    <property type="component" value="Chromosome"/>
</dbReference>
<dbReference type="KEGG" id="kphy:AOZ06_21535"/>
<sequence length="168" mass="17830">MNSADVSAAGCSTRFLTRSRVASSWTVADPADRLAMSLAAAPDIVVLPDGDRARAEMVVVLCGETTDELMAEMRRTAAEAVEPTRRLVLVADKLHSRHLPQASRCGVVSMLPVREASPAMVAHVVFTSYHGGAVLPRRGDQVARGRGPHLRAGRAGAQRVAGRRADPA</sequence>
<dbReference type="RefSeq" id="WP_054291053.1">
    <property type="nucleotide sequence ID" value="NZ_CP012752.1"/>
</dbReference>
<evidence type="ECO:0000313" key="2">
    <source>
        <dbReference type="EMBL" id="ALG09149.1"/>
    </source>
</evidence>
<dbReference type="AlphaFoldDB" id="A0A0N9HZI8"/>
<dbReference type="STRING" id="860235.AOZ06_21535"/>
<evidence type="ECO:0000256" key="1">
    <source>
        <dbReference type="SAM" id="MobiDB-lite"/>
    </source>
</evidence>
<organism evidence="2 3">
    <name type="scientific">Kibdelosporangium phytohabitans</name>
    <dbReference type="NCBI Taxonomy" id="860235"/>
    <lineage>
        <taxon>Bacteria</taxon>
        <taxon>Bacillati</taxon>
        <taxon>Actinomycetota</taxon>
        <taxon>Actinomycetes</taxon>
        <taxon>Pseudonocardiales</taxon>
        <taxon>Pseudonocardiaceae</taxon>
        <taxon>Kibdelosporangium</taxon>
    </lineage>
</organism>
<proteinExistence type="predicted"/>
<evidence type="ECO:0000313" key="3">
    <source>
        <dbReference type="Proteomes" id="UP000063699"/>
    </source>
</evidence>
<keyword evidence="3" id="KW-1185">Reference proteome</keyword>